<dbReference type="AlphaFoldDB" id="A0AAW5IVR3"/>
<dbReference type="Gene3D" id="2.60.40.1120">
    <property type="entry name" value="Carboxypeptidase-like, regulatory domain"/>
    <property type="match status" value="1"/>
</dbReference>
<dbReference type="GO" id="GO:0004180">
    <property type="term" value="F:carboxypeptidase activity"/>
    <property type="evidence" value="ECO:0007669"/>
    <property type="project" value="UniProtKB-KW"/>
</dbReference>
<dbReference type="Pfam" id="PF13715">
    <property type="entry name" value="CarbopepD_reg_2"/>
    <property type="match status" value="1"/>
</dbReference>
<comment type="caution">
    <text evidence="1">The sequence shown here is derived from an EMBL/GenBank/DDBJ whole genome shotgun (WGS) entry which is preliminary data.</text>
</comment>
<dbReference type="Proteomes" id="UP001204486">
    <property type="component" value="Unassembled WGS sequence"/>
</dbReference>
<dbReference type="EMBL" id="JANDWN010000021">
    <property type="protein sequence ID" value="MCP9600088.1"/>
    <property type="molecule type" value="Genomic_DNA"/>
</dbReference>
<keyword evidence="1" id="KW-0121">Carboxypeptidase</keyword>
<gene>
    <name evidence="1" type="ORF">NNC55_08995</name>
</gene>
<organism evidence="1 2">
    <name type="scientific">Segatella copri</name>
    <dbReference type="NCBI Taxonomy" id="165179"/>
    <lineage>
        <taxon>Bacteria</taxon>
        <taxon>Pseudomonadati</taxon>
        <taxon>Bacteroidota</taxon>
        <taxon>Bacteroidia</taxon>
        <taxon>Bacteroidales</taxon>
        <taxon>Prevotellaceae</taxon>
        <taxon>Segatella</taxon>
    </lineage>
</organism>
<evidence type="ECO:0000313" key="2">
    <source>
        <dbReference type="Proteomes" id="UP001204486"/>
    </source>
</evidence>
<accession>A0AAW5IVR3</accession>
<dbReference type="SUPFAM" id="SSF49464">
    <property type="entry name" value="Carboxypeptidase regulatory domain-like"/>
    <property type="match status" value="1"/>
</dbReference>
<keyword evidence="1" id="KW-0378">Hydrolase</keyword>
<evidence type="ECO:0000313" key="1">
    <source>
        <dbReference type="EMBL" id="MCP9600088.1"/>
    </source>
</evidence>
<name>A0AAW5IVR3_9BACT</name>
<keyword evidence="1" id="KW-0645">Protease</keyword>
<proteinExistence type="predicted"/>
<sequence length="70" mass="7293">MDKNSLSKKVGLLLAGCFITFNALGQTTIKGQVLDATGEPVIGVSILVKDTKNGAVSDLDGNCKLDNVKD</sequence>
<protein>
    <submittedName>
        <fullName evidence="1">Carboxypeptidase-like regulatory domain-containing protein</fullName>
    </submittedName>
</protein>
<dbReference type="RefSeq" id="WP_254974194.1">
    <property type="nucleotide sequence ID" value="NZ_JANDWK010000019.1"/>
</dbReference>
<dbReference type="InterPro" id="IPR008969">
    <property type="entry name" value="CarboxyPept-like_regulatory"/>
</dbReference>
<reference evidence="1" key="1">
    <citation type="submission" date="2022-07" db="EMBL/GenBank/DDBJ databases">
        <title>Prevotella copri.</title>
        <authorList>
            <person name="Yang C."/>
        </authorList>
    </citation>
    <scope>NUCLEOTIDE SEQUENCE</scope>
    <source>
        <strain evidence="1">HF1476</strain>
    </source>
</reference>